<proteinExistence type="predicted"/>
<organism evidence="1">
    <name type="scientific">Dissulfuribacter thermophilus</name>
    <dbReference type="NCBI Taxonomy" id="1156395"/>
    <lineage>
        <taxon>Bacteria</taxon>
        <taxon>Pseudomonadati</taxon>
        <taxon>Thermodesulfobacteriota</taxon>
        <taxon>Dissulfuribacteria</taxon>
        <taxon>Dissulfuribacterales</taxon>
        <taxon>Dissulfuribacteraceae</taxon>
        <taxon>Dissulfuribacter</taxon>
    </lineage>
</organism>
<dbReference type="Pfam" id="PF09826">
    <property type="entry name" value="Beta_propel"/>
    <property type="match status" value="1"/>
</dbReference>
<accession>A0A7V2WSH9</accession>
<sequence>ASLGRLSLSPLSKIDGIAPGESLFGTVISDQKAFIVTYERKDPLWVIDLSDPSNPTIEGELTLPGWSEKLFFHDQRLFSVGFLDSTEGSQSSPIRLVSLGLFDVSDPASPRLTSRITPFLGTYDYSWSEATSDERALFLDWEKGLVAIPLETYSANSTHWIGAYEIRGDSIKAYSPSPIPFGAKRVLWLDEQHLLAFSDRILMALGARFPDLDQGAEVALVPATDWIEWLGKRENVLGLSIDEEIYHGLILDKECIFLGDGVEGCIKKEFSLPHGLSGAEASKDGKDAYLLYDISGPRIAFLKFDSLNNPLIDGPYRIEVSGDERNSLSGPPAYSKGMVLFPFDTYDYKRDEYSTGVYVLFEDELGGKEVVSGRVLSVPGTMAGPTSTGILVTVEGAWGEASNSYSTRVNLLEVKRDQAILMDTKTLDGCSMRSAYVDGERAFIVCGGPRYPVPLVDAQAVEANASNASTEKRAPTVVSQPGQNGSRLVVLDASDHLKKVGEYPLEGPYEDLVRIDSQTGLLFTISYGGGIYLEDARTLMPWYGNKCRVYRLDQGGGGL</sequence>
<dbReference type="EMBL" id="DRND01000006">
    <property type="protein sequence ID" value="HFC46256.1"/>
    <property type="molecule type" value="Genomic_DNA"/>
</dbReference>
<feature type="non-terminal residue" evidence="1">
    <location>
        <position position="559"/>
    </location>
</feature>
<evidence type="ECO:0000313" key="1">
    <source>
        <dbReference type="EMBL" id="HFC46256.1"/>
    </source>
</evidence>
<feature type="non-terminal residue" evidence="1">
    <location>
        <position position="1"/>
    </location>
</feature>
<dbReference type="InterPro" id="IPR019198">
    <property type="entry name" value="Beta_propeller_containing"/>
</dbReference>
<gene>
    <name evidence="1" type="ORF">ENJ63_00065</name>
</gene>
<protein>
    <submittedName>
        <fullName evidence="1">Uncharacterized protein</fullName>
    </submittedName>
</protein>
<name>A0A7V2WSH9_9BACT</name>
<dbReference type="AlphaFoldDB" id="A0A7V2WSH9"/>
<dbReference type="Proteomes" id="UP000885797">
    <property type="component" value="Unassembled WGS sequence"/>
</dbReference>
<reference evidence="1" key="1">
    <citation type="journal article" date="2020" name="mSystems">
        <title>Genome- and Community-Level Interaction Insights into Carbon Utilization and Element Cycling Functions of Hydrothermarchaeota in Hydrothermal Sediment.</title>
        <authorList>
            <person name="Zhou Z."/>
            <person name="Liu Y."/>
            <person name="Xu W."/>
            <person name="Pan J."/>
            <person name="Luo Z.H."/>
            <person name="Li M."/>
        </authorList>
    </citation>
    <scope>NUCLEOTIDE SEQUENCE [LARGE SCALE GENOMIC DNA]</scope>
    <source>
        <strain evidence="1">HyVt-503</strain>
    </source>
</reference>
<comment type="caution">
    <text evidence="1">The sequence shown here is derived from an EMBL/GenBank/DDBJ whole genome shotgun (WGS) entry which is preliminary data.</text>
</comment>